<feature type="region of interest" description="Disordered" evidence="1">
    <location>
        <begin position="1"/>
        <end position="21"/>
    </location>
</feature>
<evidence type="ECO:0000256" key="1">
    <source>
        <dbReference type="SAM" id="MobiDB-lite"/>
    </source>
</evidence>
<comment type="caution">
    <text evidence="2">The sequence shown here is derived from an EMBL/GenBank/DDBJ whole genome shotgun (WGS) entry which is preliminary data.</text>
</comment>
<name>A0A016VG25_9BILA</name>
<accession>A0A016VG25</accession>
<keyword evidence="3" id="KW-1185">Reference proteome</keyword>
<dbReference type="AlphaFoldDB" id="A0A016VG25"/>
<proteinExistence type="predicted"/>
<feature type="compositionally biased region" description="Polar residues" evidence="1">
    <location>
        <begin position="1"/>
        <end position="19"/>
    </location>
</feature>
<dbReference type="Proteomes" id="UP000024635">
    <property type="component" value="Unassembled WGS sequence"/>
</dbReference>
<organism evidence="2 3">
    <name type="scientific">Ancylostoma ceylanicum</name>
    <dbReference type="NCBI Taxonomy" id="53326"/>
    <lineage>
        <taxon>Eukaryota</taxon>
        <taxon>Metazoa</taxon>
        <taxon>Ecdysozoa</taxon>
        <taxon>Nematoda</taxon>
        <taxon>Chromadorea</taxon>
        <taxon>Rhabditida</taxon>
        <taxon>Rhabditina</taxon>
        <taxon>Rhabditomorpha</taxon>
        <taxon>Strongyloidea</taxon>
        <taxon>Ancylostomatidae</taxon>
        <taxon>Ancylostomatinae</taxon>
        <taxon>Ancylostoma</taxon>
    </lineage>
</organism>
<gene>
    <name evidence="2" type="primary">Acey_s0010.g1044</name>
    <name evidence="2" type="ORF">Y032_0010g1044</name>
</gene>
<reference evidence="3" key="1">
    <citation type="journal article" date="2015" name="Nat. Genet.">
        <title>The genome and transcriptome of the zoonotic hookworm Ancylostoma ceylanicum identify infection-specific gene families.</title>
        <authorList>
            <person name="Schwarz E.M."/>
            <person name="Hu Y."/>
            <person name="Antoshechkin I."/>
            <person name="Miller M.M."/>
            <person name="Sternberg P.W."/>
            <person name="Aroian R.V."/>
        </authorList>
    </citation>
    <scope>NUCLEOTIDE SEQUENCE</scope>
    <source>
        <strain evidence="3">HY135</strain>
    </source>
</reference>
<protein>
    <submittedName>
        <fullName evidence="2">Uncharacterized protein</fullName>
    </submittedName>
</protein>
<evidence type="ECO:0000313" key="3">
    <source>
        <dbReference type="Proteomes" id="UP000024635"/>
    </source>
</evidence>
<evidence type="ECO:0000313" key="2">
    <source>
        <dbReference type="EMBL" id="EYC26251.1"/>
    </source>
</evidence>
<dbReference type="EMBL" id="JARK01001346">
    <property type="protein sequence ID" value="EYC26251.1"/>
    <property type="molecule type" value="Genomic_DNA"/>
</dbReference>
<sequence length="82" mass="9036">MQGRISTDANSQQRASLSNPFRAKPLNAQDGVIVHIGHARLFCAKFGQTDYQNLGRGDSHYCTGLSTLLVWRSHIPHNSLSS</sequence>